<dbReference type="Proteomes" id="UP001316384">
    <property type="component" value="Chromosome"/>
</dbReference>
<dbReference type="EMBL" id="CP101987">
    <property type="protein sequence ID" value="UUI71087.1"/>
    <property type="molecule type" value="Genomic_DNA"/>
</dbReference>
<name>A0ABY5KKP6_9CELL</name>
<reference evidence="2 3" key="1">
    <citation type="submission" date="2022-07" db="EMBL/GenBank/DDBJ databases">
        <title>Novel species in genus cellulomonas.</title>
        <authorList>
            <person name="Ye L."/>
        </authorList>
    </citation>
    <scope>NUCLEOTIDE SEQUENCE [LARGE SCALE GENOMIC DNA]</scope>
    <source>
        <strain evidence="3">zg-B89</strain>
    </source>
</reference>
<evidence type="ECO:0000259" key="1">
    <source>
        <dbReference type="Pfam" id="PF25535"/>
    </source>
</evidence>
<dbReference type="RefSeq" id="WP_227576423.1">
    <property type="nucleotide sequence ID" value="NZ_CP101987.1"/>
</dbReference>
<dbReference type="InterPro" id="IPR057679">
    <property type="entry name" value="DUF7919"/>
</dbReference>
<protein>
    <recommendedName>
        <fullName evidence="1">DUF7919 domain-containing protein</fullName>
    </recommendedName>
</protein>
<dbReference type="Pfam" id="PF25535">
    <property type="entry name" value="DUF7919"/>
    <property type="match status" value="1"/>
</dbReference>
<gene>
    <name evidence="2" type="ORF">NP048_14995</name>
</gene>
<evidence type="ECO:0000313" key="3">
    <source>
        <dbReference type="Proteomes" id="UP001316384"/>
    </source>
</evidence>
<evidence type="ECO:0000313" key="2">
    <source>
        <dbReference type="EMBL" id="UUI71087.1"/>
    </source>
</evidence>
<sequence>MSFYEDLSAYEYTPVDVPMKNIGWLAPPHPFPTGDSPGWLVSALLLLLAEDLECVMRGVHDCAYCEVESPVRLRSGPGGRVVSVGTGEIRVEGQDGRRYAAPSLVVHYVAAHRYRPPQEFIDAVDTARGRFAHVELPGGTSSDRRDIE</sequence>
<keyword evidence="3" id="KW-1185">Reference proteome</keyword>
<proteinExistence type="predicted"/>
<feature type="domain" description="DUF7919" evidence="1">
    <location>
        <begin position="3"/>
        <end position="124"/>
    </location>
</feature>
<organism evidence="2 3">
    <name type="scientific">Cellulomonas xiejunii</name>
    <dbReference type="NCBI Taxonomy" id="2968083"/>
    <lineage>
        <taxon>Bacteria</taxon>
        <taxon>Bacillati</taxon>
        <taxon>Actinomycetota</taxon>
        <taxon>Actinomycetes</taxon>
        <taxon>Micrococcales</taxon>
        <taxon>Cellulomonadaceae</taxon>
        <taxon>Cellulomonas</taxon>
    </lineage>
</organism>
<accession>A0ABY5KKP6</accession>